<name>A0A6B1G1E6_9CHLR</name>
<evidence type="ECO:0000256" key="1">
    <source>
        <dbReference type="SAM" id="Coils"/>
    </source>
</evidence>
<feature type="transmembrane region" description="Helical" evidence="2">
    <location>
        <begin position="123"/>
        <end position="140"/>
    </location>
</feature>
<keyword evidence="2" id="KW-0812">Transmembrane</keyword>
<gene>
    <name evidence="3" type="ORF">F4148_10370</name>
</gene>
<dbReference type="EMBL" id="VYDA01000376">
    <property type="protein sequence ID" value="MYH62138.1"/>
    <property type="molecule type" value="Genomic_DNA"/>
</dbReference>
<comment type="caution">
    <text evidence="3">The sequence shown here is derived from an EMBL/GenBank/DDBJ whole genome shotgun (WGS) entry which is preliminary data.</text>
</comment>
<feature type="transmembrane region" description="Helical" evidence="2">
    <location>
        <begin position="20"/>
        <end position="43"/>
    </location>
</feature>
<organism evidence="3">
    <name type="scientific">Caldilineaceae bacterium SB0675_bin_29</name>
    <dbReference type="NCBI Taxonomy" id="2605266"/>
    <lineage>
        <taxon>Bacteria</taxon>
        <taxon>Bacillati</taxon>
        <taxon>Chloroflexota</taxon>
        <taxon>Caldilineae</taxon>
        <taxon>Caldilineales</taxon>
        <taxon>Caldilineaceae</taxon>
    </lineage>
</organism>
<feature type="coiled-coil region" evidence="1">
    <location>
        <begin position="161"/>
        <end position="195"/>
    </location>
</feature>
<dbReference type="AlphaFoldDB" id="A0A6B1G1E6"/>
<protein>
    <submittedName>
        <fullName evidence="3">Uncharacterized protein</fullName>
    </submittedName>
</protein>
<proteinExistence type="predicted"/>
<keyword evidence="2" id="KW-0472">Membrane</keyword>
<feature type="transmembrane region" description="Helical" evidence="2">
    <location>
        <begin position="97"/>
        <end position="117"/>
    </location>
</feature>
<reference evidence="3" key="1">
    <citation type="submission" date="2019-09" db="EMBL/GenBank/DDBJ databases">
        <title>Characterisation of the sponge microbiome using genome-centric metagenomics.</title>
        <authorList>
            <person name="Engelberts J.P."/>
            <person name="Robbins S.J."/>
            <person name="De Goeij J.M."/>
            <person name="Aranda M."/>
            <person name="Bell S.C."/>
            <person name="Webster N.S."/>
        </authorList>
    </citation>
    <scope>NUCLEOTIDE SEQUENCE</scope>
    <source>
        <strain evidence="3">SB0675_bin_29</strain>
    </source>
</reference>
<evidence type="ECO:0000313" key="3">
    <source>
        <dbReference type="EMBL" id="MYH62138.1"/>
    </source>
</evidence>
<keyword evidence="2" id="KW-1133">Transmembrane helix</keyword>
<feature type="transmembrane region" description="Helical" evidence="2">
    <location>
        <begin position="49"/>
        <end position="66"/>
    </location>
</feature>
<keyword evidence="1" id="KW-0175">Coiled coil</keyword>
<evidence type="ECO:0000256" key="2">
    <source>
        <dbReference type="SAM" id="Phobius"/>
    </source>
</evidence>
<accession>A0A6B1G1E6</accession>
<sequence length="207" mass="24209">MNAKSREFDAERFALRLRRLWIGTLYIGIFAIYLLFLGLLVVYYGWRPALLSLFLVGLIQLFRYVAFDVDRIGWQLSQQNIEGETEEIVQRRKKLQFLLQTLILLLNLAVVLQVYFVASWQQVIALLVGLTVVEMMFRQIRNTSRQISYGSPLYGIKHSGSMAAASETSRLEEKLAELKEMVEREEISQKAYEKVRDRELIRRVIDE</sequence>